<dbReference type="NCBIfam" id="NF006477">
    <property type="entry name" value="PRK08881.1"/>
    <property type="match status" value="1"/>
</dbReference>
<gene>
    <name evidence="4" type="primary">rps14</name>
</gene>
<keyword evidence="4" id="KW-0150">Chloroplast</keyword>
<comment type="similarity">
    <text evidence="1">Belongs to the universal ribosomal protein uS14 family.</text>
</comment>
<proteinExistence type="inferred from homology"/>
<evidence type="ECO:0000313" key="4">
    <source>
        <dbReference type="EMBL" id="BAR72313.1"/>
    </source>
</evidence>
<geneLocation type="chloroplast" evidence="4"/>
<dbReference type="GO" id="GO:0003735">
    <property type="term" value="F:structural constituent of ribosome"/>
    <property type="evidence" value="ECO:0007669"/>
    <property type="project" value="InterPro"/>
</dbReference>
<dbReference type="Pfam" id="PF00253">
    <property type="entry name" value="Ribosomal_S14"/>
    <property type="match status" value="1"/>
</dbReference>
<keyword evidence="4" id="KW-0934">Plastid</keyword>
<dbReference type="AlphaFoldDB" id="A0A0F7R4L4"/>
<dbReference type="EMBL" id="LC008447">
    <property type="protein sequence ID" value="BAR72313.1"/>
    <property type="molecule type" value="Genomic_DNA"/>
</dbReference>
<protein>
    <submittedName>
        <fullName evidence="4">Ribosomal protein S14</fullName>
    </submittedName>
</protein>
<organism evidence="4">
    <name type="scientific">Lepidodinium chlorophorum</name>
    <name type="common">Dinoflagellate</name>
    <name type="synonym">Gymnodinium chlorophorum</name>
    <dbReference type="NCBI Taxonomy" id="107758"/>
    <lineage>
        <taxon>Eukaryota</taxon>
        <taxon>Sar</taxon>
        <taxon>Alveolata</taxon>
        <taxon>Dinophyceae</taxon>
        <taxon>Gymnodiniales</taxon>
        <taxon>Gymnodiniaceae</taxon>
        <taxon>Lepidodinium</taxon>
    </lineage>
</organism>
<name>A0A0F7R4L4_LEPCH</name>
<keyword evidence="2 4" id="KW-0689">Ribosomal protein</keyword>
<dbReference type="PANTHER" id="PTHR19836:SF19">
    <property type="entry name" value="SMALL RIBOSOMAL SUBUNIT PROTEIN US14M"/>
    <property type="match status" value="1"/>
</dbReference>
<dbReference type="InterPro" id="IPR018271">
    <property type="entry name" value="Ribosomal_uS14_CS"/>
</dbReference>
<dbReference type="RefSeq" id="YP_009139339.1">
    <property type="nucleotide sequence ID" value="NC_027093.1"/>
</dbReference>
<sequence length="100" mass="12414">MSKKALTEREYIRRKFFQKYYFLRCKYIEAFNKRNILIERYKINRELQKLTRFRTQTCINNRCQMSGRSRGYYRNFGLSRHFVRELVNQNIIPGITKSSW</sequence>
<reference evidence="4" key="1">
    <citation type="submission" date="2014-10" db="EMBL/GenBank/DDBJ databases">
        <title>The plastid genome of Lepidodinium chlorophorum.</title>
        <authorList>
            <person name="Kamikawa R."/>
            <person name="Tanifuji G."/>
            <person name="Kawachi M."/>
            <person name="Miyashita M."/>
            <person name="Hashimoto T."/>
            <person name="Inagaki Y."/>
        </authorList>
    </citation>
    <scope>NUCLEOTIDE SEQUENCE</scope>
</reference>
<accession>A0A0F7R4L4</accession>
<dbReference type="SUPFAM" id="SSF57716">
    <property type="entry name" value="Glucocorticoid receptor-like (DNA-binding domain)"/>
    <property type="match status" value="1"/>
</dbReference>
<dbReference type="Gene3D" id="1.10.287.1480">
    <property type="match status" value="1"/>
</dbReference>
<dbReference type="GO" id="GO:0006412">
    <property type="term" value="P:translation"/>
    <property type="evidence" value="ECO:0007669"/>
    <property type="project" value="InterPro"/>
</dbReference>
<keyword evidence="3" id="KW-0687">Ribonucleoprotein</keyword>
<dbReference type="GO" id="GO:0015935">
    <property type="term" value="C:small ribosomal subunit"/>
    <property type="evidence" value="ECO:0007669"/>
    <property type="project" value="TreeGrafter"/>
</dbReference>
<dbReference type="PANTHER" id="PTHR19836">
    <property type="entry name" value="30S RIBOSOMAL PROTEIN S14"/>
    <property type="match status" value="1"/>
</dbReference>
<dbReference type="PROSITE" id="PS00527">
    <property type="entry name" value="RIBOSOMAL_S14"/>
    <property type="match status" value="1"/>
</dbReference>
<evidence type="ECO:0000256" key="3">
    <source>
        <dbReference type="ARBA" id="ARBA00023274"/>
    </source>
</evidence>
<dbReference type="InterPro" id="IPR001209">
    <property type="entry name" value="Ribosomal_uS14"/>
</dbReference>
<evidence type="ECO:0000256" key="2">
    <source>
        <dbReference type="ARBA" id="ARBA00022980"/>
    </source>
</evidence>
<evidence type="ECO:0000256" key="1">
    <source>
        <dbReference type="ARBA" id="ARBA00009083"/>
    </source>
</evidence>
<dbReference type="GeneID" id="24286215"/>
<dbReference type="GO" id="GO:0005737">
    <property type="term" value="C:cytoplasm"/>
    <property type="evidence" value="ECO:0007669"/>
    <property type="project" value="UniProtKB-ARBA"/>
</dbReference>